<protein>
    <recommendedName>
        <fullName evidence="4">DUF2946 domain-containing protein</fullName>
    </recommendedName>
</protein>
<organism evidence="2 3">
    <name type="scientific">Chromobacterium aquaticum</name>
    <dbReference type="NCBI Taxonomy" id="467180"/>
    <lineage>
        <taxon>Bacteria</taxon>
        <taxon>Pseudomonadati</taxon>
        <taxon>Pseudomonadota</taxon>
        <taxon>Betaproteobacteria</taxon>
        <taxon>Neisseriales</taxon>
        <taxon>Chromobacteriaceae</taxon>
        <taxon>Chromobacterium</taxon>
    </lineage>
</organism>
<reference evidence="3" key="1">
    <citation type="journal article" date="2019" name="Int. J. Syst. Evol. Microbiol.">
        <title>The Global Catalogue of Microorganisms (GCM) 10K type strain sequencing project: providing services to taxonomists for standard genome sequencing and annotation.</title>
        <authorList>
            <consortium name="The Broad Institute Genomics Platform"/>
            <consortium name="The Broad Institute Genome Sequencing Center for Infectious Disease"/>
            <person name="Wu L."/>
            <person name="Ma J."/>
        </authorList>
    </citation>
    <scope>NUCLEOTIDE SEQUENCE [LARGE SCALE GENOMIC DNA]</scope>
    <source>
        <strain evidence="3">CGMCC 4.7608</strain>
    </source>
</reference>
<dbReference type="RefSeq" id="WP_231462235.1">
    <property type="nucleotide sequence ID" value="NZ_JAJOHW010000063.1"/>
</dbReference>
<evidence type="ECO:0000313" key="2">
    <source>
        <dbReference type="EMBL" id="MFC4491555.1"/>
    </source>
</evidence>
<name>A0ABV8ZYM6_9NEIS</name>
<accession>A0ABV8ZYM6</accession>
<dbReference type="EMBL" id="JBHSEK010000014">
    <property type="protein sequence ID" value="MFC4491555.1"/>
    <property type="molecule type" value="Genomic_DNA"/>
</dbReference>
<evidence type="ECO:0000256" key="1">
    <source>
        <dbReference type="SAM" id="MobiDB-lite"/>
    </source>
</evidence>
<dbReference type="Proteomes" id="UP001595999">
    <property type="component" value="Unassembled WGS sequence"/>
</dbReference>
<proteinExistence type="predicted"/>
<evidence type="ECO:0000313" key="3">
    <source>
        <dbReference type="Proteomes" id="UP001595999"/>
    </source>
</evidence>
<keyword evidence="3" id="KW-1185">Reference proteome</keyword>
<comment type="caution">
    <text evidence="2">The sequence shown here is derived from an EMBL/GenBank/DDBJ whole genome shotgun (WGS) entry which is preliminary data.</text>
</comment>
<evidence type="ECO:0008006" key="4">
    <source>
        <dbReference type="Google" id="ProtNLM"/>
    </source>
</evidence>
<sequence length="111" mass="11640">MRYSTFSPGACLALLLLLIWQALPLGAASAYIDGAPRRAPAVYAFSQAPALAAHSGHTHCAGESYGCVECQPLPSRAAALPCAAARSGWPAFSPSQPPKIAYRPPRRPPRA</sequence>
<feature type="region of interest" description="Disordered" evidence="1">
    <location>
        <begin position="88"/>
        <end position="111"/>
    </location>
</feature>
<gene>
    <name evidence="2" type="ORF">ACFO0R_18240</name>
</gene>